<feature type="compositionally biased region" description="Polar residues" evidence="1">
    <location>
        <begin position="117"/>
        <end position="142"/>
    </location>
</feature>
<evidence type="ECO:0000256" key="2">
    <source>
        <dbReference type="SAM" id="SignalP"/>
    </source>
</evidence>
<dbReference type="EMBL" id="QEOP01000001">
    <property type="protein sequence ID" value="PVZ95183.1"/>
    <property type="molecule type" value="Genomic_DNA"/>
</dbReference>
<feature type="region of interest" description="Disordered" evidence="1">
    <location>
        <begin position="97"/>
        <end position="187"/>
    </location>
</feature>
<organism evidence="3 4">
    <name type="scientific">Amnibacterium flavum</name>
    <dbReference type="NCBI Taxonomy" id="2173173"/>
    <lineage>
        <taxon>Bacteria</taxon>
        <taxon>Bacillati</taxon>
        <taxon>Actinomycetota</taxon>
        <taxon>Actinomycetes</taxon>
        <taxon>Micrococcales</taxon>
        <taxon>Microbacteriaceae</taxon>
        <taxon>Amnibacterium</taxon>
    </lineage>
</organism>
<accession>A0A2V1HRF0</accession>
<proteinExistence type="predicted"/>
<evidence type="ECO:0008006" key="5">
    <source>
        <dbReference type="Google" id="ProtNLM"/>
    </source>
</evidence>
<protein>
    <recommendedName>
        <fullName evidence="5">Mucin-associated surface protein</fullName>
    </recommendedName>
</protein>
<reference evidence="3 4" key="1">
    <citation type="submission" date="2018-05" db="EMBL/GenBank/DDBJ databases">
        <title>Amnibacterium sp. M8JJ-5, whole genome shotgun sequence.</title>
        <authorList>
            <person name="Tuo L."/>
        </authorList>
    </citation>
    <scope>NUCLEOTIDE SEQUENCE [LARGE SCALE GENOMIC DNA]</scope>
    <source>
        <strain evidence="3 4">M8JJ-5</strain>
    </source>
</reference>
<feature type="compositionally biased region" description="Basic and acidic residues" evidence="1">
    <location>
        <begin position="163"/>
        <end position="180"/>
    </location>
</feature>
<comment type="caution">
    <text evidence="3">The sequence shown here is derived from an EMBL/GenBank/DDBJ whole genome shotgun (WGS) entry which is preliminary data.</text>
</comment>
<evidence type="ECO:0000313" key="3">
    <source>
        <dbReference type="EMBL" id="PVZ95183.1"/>
    </source>
</evidence>
<gene>
    <name evidence="3" type="ORF">DDQ50_01245</name>
</gene>
<sequence>MTRRAAAIRASVALLVALPLAGCASTPSTDIHTALSKSLTSAVYELADQASTGAYADALGRLDELEAQVADAAADDEISAARLVTLQAAIDRVRQDLSTLSASSSDTDTTDTTADSEPTQSTAPVDSTDTAPEQPAPETSNAPAAPSDESPATGPATPGGGKGNEKGGGKKDEQGQEGKGKAGGPGK</sequence>
<dbReference type="Proteomes" id="UP000244893">
    <property type="component" value="Unassembled WGS sequence"/>
</dbReference>
<keyword evidence="4" id="KW-1185">Reference proteome</keyword>
<dbReference type="RefSeq" id="WP_116754921.1">
    <property type="nucleotide sequence ID" value="NZ_JBHUEX010000001.1"/>
</dbReference>
<dbReference type="AlphaFoldDB" id="A0A2V1HRF0"/>
<evidence type="ECO:0000256" key="1">
    <source>
        <dbReference type="SAM" id="MobiDB-lite"/>
    </source>
</evidence>
<feature type="compositionally biased region" description="Low complexity" evidence="1">
    <location>
        <begin position="97"/>
        <end position="116"/>
    </location>
</feature>
<evidence type="ECO:0000313" key="4">
    <source>
        <dbReference type="Proteomes" id="UP000244893"/>
    </source>
</evidence>
<feature type="chain" id="PRO_5016167715" description="Mucin-associated surface protein" evidence="2">
    <location>
        <begin position="25"/>
        <end position="187"/>
    </location>
</feature>
<name>A0A2V1HRF0_9MICO</name>
<keyword evidence="2" id="KW-0732">Signal</keyword>
<feature type="signal peptide" evidence="2">
    <location>
        <begin position="1"/>
        <end position="24"/>
    </location>
</feature>